<dbReference type="Gene3D" id="3.40.190.10">
    <property type="entry name" value="Periplasmic binding protein-like II"/>
    <property type="match status" value="2"/>
</dbReference>
<dbReference type="SUPFAM" id="SSF53850">
    <property type="entry name" value="Periplasmic binding protein-like II"/>
    <property type="match status" value="1"/>
</dbReference>
<feature type="chain" id="PRO_5020262889" evidence="1">
    <location>
        <begin position="30"/>
        <end position="296"/>
    </location>
</feature>
<dbReference type="AlphaFoldDB" id="A0A4R6N3B7"/>
<dbReference type="EMBL" id="SNXE01000005">
    <property type="protein sequence ID" value="TDP09235.1"/>
    <property type="molecule type" value="Genomic_DNA"/>
</dbReference>
<keyword evidence="3" id="KW-1185">Reference proteome</keyword>
<reference evidence="2 3" key="1">
    <citation type="submission" date="2019-03" db="EMBL/GenBank/DDBJ databases">
        <title>Genomic Encyclopedia of Type Strains, Phase IV (KMG-IV): sequencing the most valuable type-strain genomes for metagenomic binning, comparative biology and taxonomic classification.</title>
        <authorList>
            <person name="Goeker M."/>
        </authorList>
    </citation>
    <scope>NUCLEOTIDE SEQUENCE [LARGE SCALE GENOMIC DNA]</scope>
    <source>
        <strain evidence="2 3">DSM 25082</strain>
    </source>
</reference>
<dbReference type="RefSeq" id="WP_162849509.1">
    <property type="nucleotide sequence ID" value="NZ_JAUFPJ010000003.1"/>
</dbReference>
<protein>
    <submittedName>
        <fullName evidence="2">Extracellular solute-binding protein (Family 3)</fullName>
    </submittedName>
</protein>
<keyword evidence="1" id="KW-0732">Signal</keyword>
<evidence type="ECO:0000313" key="2">
    <source>
        <dbReference type="EMBL" id="TDP09235.1"/>
    </source>
</evidence>
<organism evidence="2 3">
    <name type="scientific">Roseateles asaccharophilus</name>
    <dbReference type="NCBI Taxonomy" id="582607"/>
    <lineage>
        <taxon>Bacteria</taxon>
        <taxon>Pseudomonadati</taxon>
        <taxon>Pseudomonadota</taxon>
        <taxon>Betaproteobacteria</taxon>
        <taxon>Burkholderiales</taxon>
        <taxon>Sphaerotilaceae</taxon>
        <taxon>Roseateles</taxon>
    </lineage>
</organism>
<feature type="signal peptide" evidence="1">
    <location>
        <begin position="1"/>
        <end position="29"/>
    </location>
</feature>
<evidence type="ECO:0000313" key="3">
    <source>
        <dbReference type="Proteomes" id="UP000295357"/>
    </source>
</evidence>
<accession>A0A4R6N3B7</accession>
<name>A0A4R6N3B7_9BURK</name>
<proteinExistence type="predicted"/>
<gene>
    <name evidence="2" type="ORF">DFR39_10571</name>
</gene>
<sequence length="296" mass="33835">MIRKLRGLASLGALLLPLFLSLATSSASASALRVCQSDTARYAYRMALVRQILHRTQLPGEPALDLQAFAEGPDPTQERCLALLRERKVHLVYMPPTAERLAEFDAIPFDLHQGMLGYRLLLINRRDQALFAKVRSLDDLRQLQGGFGSQWSDYRLFELNRLPVMGAGNAETLLAMLEAGRFHYFHRGLHEAWAELEQHADKRHLMVDPHLALVYPNPVYLMFHKDDTELRRRFEQGLKRMRSDGSFEALFRAHFADTIARAQLKKRRLIYLKSTPSGRATPYAAPARGRPHQRPN</sequence>
<dbReference type="Proteomes" id="UP000295357">
    <property type="component" value="Unassembled WGS sequence"/>
</dbReference>
<comment type="caution">
    <text evidence="2">The sequence shown here is derived from an EMBL/GenBank/DDBJ whole genome shotgun (WGS) entry which is preliminary data.</text>
</comment>
<evidence type="ECO:0000256" key="1">
    <source>
        <dbReference type="SAM" id="SignalP"/>
    </source>
</evidence>